<gene>
    <name evidence="2" type="ORF">POTOM_050993</name>
</gene>
<keyword evidence="3" id="KW-1185">Reference proteome</keyword>
<dbReference type="OrthoDB" id="813332at2759"/>
<feature type="signal peptide" evidence="1">
    <location>
        <begin position="1"/>
        <end position="27"/>
    </location>
</feature>
<protein>
    <submittedName>
        <fullName evidence="2">Uncharacterized protein</fullName>
    </submittedName>
</protein>
<dbReference type="EMBL" id="JAAWWB010000030">
    <property type="protein sequence ID" value="KAG6746453.1"/>
    <property type="molecule type" value="Genomic_DNA"/>
</dbReference>
<evidence type="ECO:0000256" key="1">
    <source>
        <dbReference type="SAM" id="SignalP"/>
    </source>
</evidence>
<dbReference type="AlphaFoldDB" id="A0A8X7Y4Q3"/>
<dbReference type="InterPro" id="IPR055317">
    <property type="entry name" value="CLE14-like"/>
</dbReference>
<accession>A0A8X7Y4Q3</accession>
<feature type="chain" id="PRO_5036468506" evidence="1">
    <location>
        <begin position="28"/>
        <end position="89"/>
    </location>
</feature>
<dbReference type="Proteomes" id="UP000886885">
    <property type="component" value="Chromosome 15D"/>
</dbReference>
<name>A0A8X7Y4Q3_POPTO</name>
<reference evidence="2" key="1">
    <citation type="journal article" date="2020" name="bioRxiv">
        <title>Hybrid origin of Populus tomentosa Carr. identified through genome sequencing and phylogenomic analysis.</title>
        <authorList>
            <person name="An X."/>
            <person name="Gao K."/>
            <person name="Chen Z."/>
            <person name="Li J."/>
            <person name="Yang X."/>
            <person name="Yang X."/>
            <person name="Zhou J."/>
            <person name="Guo T."/>
            <person name="Zhao T."/>
            <person name="Huang S."/>
            <person name="Miao D."/>
            <person name="Khan W.U."/>
            <person name="Rao P."/>
            <person name="Ye M."/>
            <person name="Lei B."/>
            <person name="Liao W."/>
            <person name="Wang J."/>
            <person name="Ji L."/>
            <person name="Li Y."/>
            <person name="Guo B."/>
            <person name="Mustafa N.S."/>
            <person name="Li S."/>
            <person name="Yun Q."/>
            <person name="Keller S.R."/>
            <person name="Mao J."/>
            <person name="Zhang R."/>
            <person name="Strauss S.H."/>
        </authorList>
    </citation>
    <scope>NUCLEOTIDE SEQUENCE</scope>
    <source>
        <strain evidence="2">GM15</strain>
        <tissue evidence="2">Leaf</tissue>
    </source>
</reference>
<proteinExistence type="predicted"/>
<dbReference type="PANTHER" id="PTHR35472:SF6">
    <property type="entry name" value="CLAVATA3_ESR (CLE) GENE FAMILY MEMBER MTCLE10"/>
    <property type="match status" value="1"/>
</dbReference>
<organism evidence="2 3">
    <name type="scientific">Populus tomentosa</name>
    <name type="common">Chinese white poplar</name>
    <dbReference type="NCBI Taxonomy" id="118781"/>
    <lineage>
        <taxon>Eukaryota</taxon>
        <taxon>Viridiplantae</taxon>
        <taxon>Streptophyta</taxon>
        <taxon>Embryophyta</taxon>
        <taxon>Tracheophyta</taxon>
        <taxon>Spermatophyta</taxon>
        <taxon>Magnoliopsida</taxon>
        <taxon>eudicotyledons</taxon>
        <taxon>Gunneridae</taxon>
        <taxon>Pentapetalae</taxon>
        <taxon>rosids</taxon>
        <taxon>fabids</taxon>
        <taxon>Malpighiales</taxon>
        <taxon>Salicaceae</taxon>
        <taxon>Saliceae</taxon>
        <taxon>Populus</taxon>
    </lineage>
</organism>
<sequence length="89" mass="10011">MRTAYSPLLPLLVFSTIMLSSLHPSACRHVRRATYEEEQQLNTEFSLPLPQHPPANIAHTVKFNKDDKVKKLYAASHKLVPGGPNPLHN</sequence>
<keyword evidence="1" id="KW-0732">Signal</keyword>
<dbReference type="PANTHER" id="PTHR35472">
    <property type="match status" value="1"/>
</dbReference>
<evidence type="ECO:0000313" key="2">
    <source>
        <dbReference type="EMBL" id="KAG6746453.1"/>
    </source>
</evidence>
<comment type="caution">
    <text evidence="2">The sequence shown here is derived from an EMBL/GenBank/DDBJ whole genome shotgun (WGS) entry which is preliminary data.</text>
</comment>
<evidence type="ECO:0000313" key="3">
    <source>
        <dbReference type="Proteomes" id="UP000886885"/>
    </source>
</evidence>